<feature type="transmembrane region" description="Helical" evidence="5">
    <location>
        <begin position="284"/>
        <end position="305"/>
    </location>
</feature>
<dbReference type="InterPro" id="IPR017452">
    <property type="entry name" value="GPCR_Rhodpsn_7TM"/>
</dbReference>
<proteinExistence type="predicted"/>
<evidence type="ECO:0000256" key="1">
    <source>
        <dbReference type="ARBA" id="ARBA00004370"/>
    </source>
</evidence>
<evidence type="ECO:0000256" key="2">
    <source>
        <dbReference type="ARBA" id="ARBA00022692"/>
    </source>
</evidence>
<dbReference type="CDD" id="cd00637">
    <property type="entry name" value="7tm_classA_rhodopsin-like"/>
    <property type="match status" value="1"/>
</dbReference>
<sequence>MDTAVIGKMETTESLSTLSTPFSKQMTNVQLGLLSATLVASVITIIINPLTLLALHKQNMITKSSINLFIASLCCSDFLLGLTIGLFQLQKLLQLLQLSSTSEHLITLLNSLGGTLSCIGFFTSNTNASLVSIDRAYATLAPFKYKTHMTIKRASTILAVAWASATIQAIIPAVIKMVIEGGMAVEDYPYEHLPYSYRLYWVTPLLYFGTATNVILYATIVISFFKMQNKVQTSNSTSDARSRRMTRAVTMVIGTLLIGNVPLVTIAAFPDNRDVVYPWSYEMFYDIAILCAIFPTFLNNFLYVFQLPDFNRAVRRLFSCRTNSIANFNTETSDAEADLNDITANLKSVFVETHLWDF</sequence>
<feature type="domain" description="G-protein coupled receptors family 1 profile" evidence="6">
    <location>
        <begin position="47"/>
        <end position="303"/>
    </location>
</feature>
<dbReference type="OMA" id="ENYLIHA"/>
<dbReference type="PRINTS" id="PR00237">
    <property type="entry name" value="GPCRRHODOPSN"/>
</dbReference>
<feature type="transmembrane region" description="Helical" evidence="5">
    <location>
        <begin position="109"/>
        <end position="133"/>
    </location>
</feature>
<dbReference type="STRING" id="283909.R7UEF9"/>
<dbReference type="PANTHER" id="PTHR45698">
    <property type="entry name" value="TRACE AMINE-ASSOCIATED RECEPTOR 19N-RELATED"/>
    <property type="match status" value="1"/>
</dbReference>
<keyword evidence="3 5" id="KW-1133">Transmembrane helix</keyword>
<comment type="subcellular location">
    <subcellularLocation>
        <location evidence="1">Membrane</location>
    </subcellularLocation>
</comment>
<dbReference type="OrthoDB" id="5967704at2759"/>
<feature type="transmembrane region" description="Helical" evidence="5">
    <location>
        <begin position="246"/>
        <end position="269"/>
    </location>
</feature>
<gene>
    <name evidence="7" type="ORF">CAPTEDRAFT_211900</name>
</gene>
<keyword evidence="2 5" id="KW-0812">Transmembrane</keyword>
<dbReference type="InterPro" id="IPR000276">
    <property type="entry name" value="GPCR_Rhodpsn"/>
</dbReference>
<evidence type="ECO:0000313" key="7">
    <source>
        <dbReference type="EMBL" id="ELU04456.1"/>
    </source>
</evidence>
<dbReference type="EMBL" id="AMQN01008138">
    <property type="status" value="NOT_ANNOTATED_CDS"/>
    <property type="molecule type" value="Genomic_DNA"/>
</dbReference>
<keyword evidence="4 5" id="KW-0472">Membrane</keyword>
<organism evidence="7">
    <name type="scientific">Capitella teleta</name>
    <name type="common">Polychaete worm</name>
    <dbReference type="NCBI Taxonomy" id="283909"/>
    <lineage>
        <taxon>Eukaryota</taxon>
        <taxon>Metazoa</taxon>
        <taxon>Spiralia</taxon>
        <taxon>Lophotrochozoa</taxon>
        <taxon>Annelida</taxon>
        <taxon>Polychaeta</taxon>
        <taxon>Sedentaria</taxon>
        <taxon>Scolecida</taxon>
        <taxon>Capitellidae</taxon>
        <taxon>Capitella</taxon>
    </lineage>
</organism>
<feature type="transmembrane region" description="Helical" evidence="5">
    <location>
        <begin position="154"/>
        <end position="179"/>
    </location>
</feature>
<keyword evidence="9" id="KW-1185">Reference proteome</keyword>
<dbReference type="PANTHER" id="PTHR45698:SF1">
    <property type="entry name" value="TRACE AMINE-ASSOCIATED RECEPTOR 13C-LIKE"/>
    <property type="match status" value="1"/>
</dbReference>
<dbReference type="SUPFAM" id="SSF81321">
    <property type="entry name" value="Family A G protein-coupled receptor-like"/>
    <property type="match status" value="1"/>
</dbReference>
<dbReference type="GO" id="GO:0016020">
    <property type="term" value="C:membrane"/>
    <property type="evidence" value="ECO:0007669"/>
    <property type="project" value="UniProtKB-SubCell"/>
</dbReference>
<evidence type="ECO:0000256" key="5">
    <source>
        <dbReference type="SAM" id="Phobius"/>
    </source>
</evidence>
<accession>R7UEF9</accession>
<dbReference type="Proteomes" id="UP000014760">
    <property type="component" value="Unassembled WGS sequence"/>
</dbReference>
<dbReference type="Pfam" id="PF00001">
    <property type="entry name" value="7tm_1"/>
    <property type="match status" value="1"/>
</dbReference>
<dbReference type="EnsemblMetazoa" id="CapteT211900">
    <property type="protein sequence ID" value="CapteP211900"/>
    <property type="gene ID" value="CapteG211900"/>
</dbReference>
<feature type="transmembrane region" description="Helical" evidence="5">
    <location>
        <begin position="31"/>
        <end position="55"/>
    </location>
</feature>
<evidence type="ECO:0000256" key="3">
    <source>
        <dbReference type="ARBA" id="ARBA00022989"/>
    </source>
</evidence>
<reference evidence="9" key="1">
    <citation type="submission" date="2012-12" db="EMBL/GenBank/DDBJ databases">
        <authorList>
            <person name="Hellsten U."/>
            <person name="Grimwood J."/>
            <person name="Chapman J.A."/>
            <person name="Shapiro H."/>
            <person name="Aerts A."/>
            <person name="Otillar R.P."/>
            <person name="Terry A.Y."/>
            <person name="Boore J.L."/>
            <person name="Simakov O."/>
            <person name="Marletaz F."/>
            <person name="Cho S.-J."/>
            <person name="Edsinger-Gonzales E."/>
            <person name="Havlak P."/>
            <person name="Kuo D.-H."/>
            <person name="Larsson T."/>
            <person name="Lv J."/>
            <person name="Arendt D."/>
            <person name="Savage R."/>
            <person name="Osoegawa K."/>
            <person name="de Jong P."/>
            <person name="Lindberg D.R."/>
            <person name="Seaver E.C."/>
            <person name="Weisblat D.A."/>
            <person name="Putnam N.H."/>
            <person name="Grigoriev I.V."/>
            <person name="Rokhsar D.S."/>
        </authorList>
    </citation>
    <scope>NUCLEOTIDE SEQUENCE</scope>
    <source>
        <strain evidence="9">I ESC-2004</strain>
    </source>
</reference>
<dbReference type="GO" id="GO:0004930">
    <property type="term" value="F:G protein-coupled receptor activity"/>
    <property type="evidence" value="ECO:0007669"/>
    <property type="project" value="InterPro"/>
</dbReference>
<dbReference type="HOGENOM" id="CLU_063530_1_0_1"/>
<dbReference type="PROSITE" id="PS50262">
    <property type="entry name" value="G_PROTEIN_RECEP_F1_2"/>
    <property type="match status" value="1"/>
</dbReference>
<evidence type="ECO:0000313" key="8">
    <source>
        <dbReference type="EnsemblMetazoa" id="CapteP211900"/>
    </source>
</evidence>
<protein>
    <recommendedName>
        <fullName evidence="6">G-protein coupled receptors family 1 profile domain-containing protein</fullName>
    </recommendedName>
</protein>
<name>R7UEF9_CAPTE</name>
<evidence type="ECO:0000313" key="9">
    <source>
        <dbReference type="Proteomes" id="UP000014760"/>
    </source>
</evidence>
<reference evidence="8" key="3">
    <citation type="submission" date="2015-06" db="UniProtKB">
        <authorList>
            <consortium name="EnsemblMetazoa"/>
        </authorList>
    </citation>
    <scope>IDENTIFICATION</scope>
</reference>
<dbReference type="Gene3D" id="1.20.1070.10">
    <property type="entry name" value="Rhodopsin 7-helix transmembrane proteins"/>
    <property type="match status" value="1"/>
</dbReference>
<dbReference type="EMBL" id="KB302274">
    <property type="protein sequence ID" value="ELU04456.1"/>
    <property type="molecule type" value="Genomic_DNA"/>
</dbReference>
<feature type="transmembrane region" description="Helical" evidence="5">
    <location>
        <begin position="199"/>
        <end position="225"/>
    </location>
</feature>
<evidence type="ECO:0000259" key="6">
    <source>
        <dbReference type="PROSITE" id="PS50262"/>
    </source>
</evidence>
<dbReference type="AlphaFoldDB" id="R7UEF9"/>
<feature type="transmembrane region" description="Helical" evidence="5">
    <location>
        <begin position="67"/>
        <end position="89"/>
    </location>
</feature>
<evidence type="ECO:0000256" key="4">
    <source>
        <dbReference type="ARBA" id="ARBA00023136"/>
    </source>
</evidence>
<reference evidence="7 9" key="2">
    <citation type="journal article" date="2013" name="Nature">
        <title>Insights into bilaterian evolution from three spiralian genomes.</title>
        <authorList>
            <person name="Simakov O."/>
            <person name="Marletaz F."/>
            <person name="Cho S.J."/>
            <person name="Edsinger-Gonzales E."/>
            <person name="Havlak P."/>
            <person name="Hellsten U."/>
            <person name="Kuo D.H."/>
            <person name="Larsson T."/>
            <person name="Lv J."/>
            <person name="Arendt D."/>
            <person name="Savage R."/>
            <person name="Osoegawa K."/>
            <person name="de Jong P."/>
            <person name="Grimwood J."/>
            <person name="Chapman J.A."/>
            <person name="Shapiro H."/>
            <person name="Aerts A."/>
            <person name="Otillar R.P."/>
            <person name="Terry A.Y."/>
            <person name="Boore J.L."/>
            <person name="Grigoriev I.V."/>
            <person name="Lindberg D.R."/>
            <person name="Seaver E.C."/>
            <person name="Weisblat D.A."/>
            <person name="Putnam N.H."/>
            <person name="Rokhsar D.S."/>
        </authorList>
    </citation>
    <scope>NUCLEOTIDE SEQUENCE</scope>
    <source>
        <strain evidence="7 9">I ESC-2004</strain>
    </source>
</reference>